<dbReference type="InterPro" id="IPR002048">
    <property type="entry name" value="EF_hand_dom"/>
</dbReference>
<dbReference type="CDD" id="cd00051">
    <property type="entry name" value="EFh"/>
    <property type="match status" value="1"/>
</dbReference>
<dbReference type="Proteomes" id="UP000286934">
    <property type="component" value="Unassembled WGS sequence"/>
</dbReference>
<feature type="chain" id="PRO_5019178118" description="EF-hand domain-containing protein" evidence="1">
    <location>
        <begin position="26"/>
        <end position="232"/>
    </location>
</feature>
<dbReference type="Pfam" id="PF13499">
    <property type="entry name" value="EF-hand_7"/>
    <property type="match status" value="1"/>
</dbReference>
<dbReference type="PROSITE" id="PS00018">
    <property type="entry name" value="EF_HAND_1"/>
    <property type="match status" value="1"/>
</dbReference>
<name>A0A432WVD7_9GAMM</name>
<evidence type="ECO:0000259" key="2">
    <source>
        <dbReference type="PROSITE" id="PS50222"/>
    </source>
</evidence>
<dbReference type="AlphaFoldDB" id="A0A432WVD7"/>
<dbReference type="Gene3D" id="1.10.238.10">
    <property type="entry name" value="EF-hand"/>
    <property type="match status" value="1"/>
</dbReference>
<reference evidence="4" key="1">
    <citation type="journal article" date="2018" name="Front. Microbiol.">
        <title>Genome-Based Analysis Reveals the Taxonomy and Diversity of the Family Idiomarinaceae.</title>
        <authorList>
            <person name="Liu Y."/>
            <person name="Lai Q."/>
            <person name="Shao Z."/>
        </authorList>
    </citation>
    <scope>NUCLEOTIDE SEQUENCE [LARGE SCALE GENOMIC DNA]</scope>
    <source>
        <strain evidence="4">AIS</strain>
    </source>
</reference>
<dbReference type="EMBL" id="PIPP01000002">
    <property type="protein sequence ID" value="RUO37735.1"/>
    <property type="molecule type" value="Genomic_DNA"/>
</dbReference>
<keyword evidence="1" id="KW-0732">Signal</keyword>
<accession>A0A432WVD7</accession>
<dbReference type="SMART" id="SM00054">
    <property type="entry name" value="EFh"/>
    <property type="match status" value="2"/>
</dbReference>
<gene>
    <name evidence="3" type="ORF">CWE13_07250</name>
</gene>
<organism evidence="3 4">
    <name type="scientific">Aliidiomarina shirensis</name>
    <dbReference type="NCBI Taxonomy" id="1048642"/>
    <lineage>
        <taxon>Bacteria</taxon>
        <taxon>Pseudomonadati</taxon>
        <taxon>Pseudomonadota</taxon>
        <taxon>Gammaproteobacteria</taxon>
        <taxon>Alteromonadales</taxon>
        <taxon>Idiomarinaceae</taxon>
        <taxon>Aliidiomarina</taxon>
    </lineage>
</organism>
<sequence length="232" mass="26466">MKKLNKVMNILVCLVPVIAMGAAIADERDERGVGMRIVHGEASAAPSAPPTPPKPTRMMWVEHINVDGDIDSEELRGRVNEIRAEALREQFQQFDLDGDGFITQAEFTEVLVQRTKDTAEQMFQRFGDDGTGTISEERFIENYQERRIHVSRGRGARDLSTEDRERIRQARELAREAAAEGRERMIVLRADELRLQFEDGEALNMEGEEVTRTVDEDGNQVIIIKRKQKKED</sequence>
<proteinExistence type="predicted"/>
<protein>
    <recommendedName>
        <fullName evidence="2">EF-hand domain-containing protein</fullName>
    </recommendedName>
</protein>
<dbReference type="OrthoDB" id="6399344at2"/>
<keyword evidence="4" id="KW-1185">Reference proteome</keyword>
<dbReference type="SUPFAM" id="SSF47473">
    <property type="entry name" value="EF-hand"/>
    <property type="match status" value="1"/>
</dbReference>
<comment type="caution">
    <text evidence="3">The sequence shown here is derived from an EMBL/GenBank/DDBJ whole genome shotgun (WGS) entry which is preliminary data.</text>
</comment>
<dbReference type="PROSITE" id="PS50222">
    <property type="entry name" value="EF_HAND_2"/>
    <property type="match status" value="1"/>
</dbReference>
<evidence type="ECO:0000313" key="4">
    <source>
        <dbReference type="Proteomes" id="UP000286934"/>
    </source>
</evidence>
<feature type="signal peptide" evidence="1">
    <location>
        <begin position="1"/>
        <end position="25"/>
    </location>
</feature>
<dbReference type="InterPro" id="IPR011992">
    <property type="entry name" value="EF-hand-dom_pair"/>
</dbReference>
<feature type="domain" description="EF-hand" evidence="2">
    <location>
        <begin position="82"/>
        <end position="117"/>
    </location>
</feature>
<dbReference type="InterPro" id="IPR018247">
    <property type="entry name" value="EF_Hand_1_Ca_BS"/>
</dbReference>
<evidence type="ECO:0000313" key="3">
    <source>
        <dbReference type="EMBL" id="RUO37735.1"/>
    </source>
</evidence>
<dbReference type="RefSeq" id="WP_126807221.1">
    <property type="nucleotide sequence ID" value="NZ_PIPP01000002.1"/>
</dbReference>
<evidence type="ECO:0000256" key="1">
    <source>
        <dbReference type="SAM" id="SignalP"/>
    </source>
</evidence>
<dbReference type="GO" id="GO:0005509">
    <property type="term" value="F:calcium ion binding"/>
    <property type="evidence" value="ECO:0007669"/>
    <property type="project" value="InterPro"/>
</dbReference>